<organism evidence="1 2">
    <name type="scientific">Necator americanus</name>
    <name type="common">Human hookworm</name>
    <dbReference type="NCBI Taxonomy" id="51031"/>
    <lineage>
        <taxon>Eukaryota</taxon>
        <taxon>Metazoa</taxon>
        <taxon>Ecdysozoa</taxon>
        <taxon>Nematoda</taxon>
        <taxon>Chromadorea</taxon>
        <taxon>Rhabditida</taxon>
        <taxon>Rhabditina</taxon>
        <taxon>Rhabditomorpha</taxon>
        <taxon>Strongyloidea</taxon>
        <taxon>Ancylostomatidae</taxon>
        <taxon>Bunostominae</taxon>
        <taxon>Necator</taxon>
    </lineage>
</organism>
<protein>
    <submittedName>
        <fullName evidence="1">Uncharacterized protein</fullName>
    </submittedName>
</protein>
<evidence type="ECO:0000313" key="1">
    <source>
        <dbReference type="EMBL" id="KAK6736322.1"/>
    </source>
</evidence>
<proteinExistence type="predicted"/>
<name>A0ABR1CCW6_NECAM</name>
<keyword evidence="2" id="KW-1185">Reference proteome</keyword>
<evidence type="ECO:0000313" key="2">
    <source>
        <dbReference type="Proteomes" id="UP001303046"/>
    </source>
</evidence>
<accession>A0ABR1CCW6</accession>
<comment type="caution">
    <text evidence="1">The sequence shown here is derived from an EMBL/GenBank/DDBJ whole genome shotgun (WGS) entry which is preliminary data.</text>
</comment>
<reference evidence="1 2" key="1">
    <citation type="submission" date="2023-08" db="EMBL/GenBank/DDBJ databases">
        <title>A Necator americanus chromosomal reference genome.</title>
        <authorList>
            <person name="Ilik V."/>
            <person name="Petrzelkova K.J."/>
            <person name="Pardy F."/>
            <person name="Fuh T."/>
            <person name="Niatou-Singa F.S."/>
            <person name="Gouil Q."/>
            <person name="Baker L."/>
            <person name="Ritchie M.E."/>
            <person name="Jex A.R."/>
            <person name="Gazzola D."/>
            <person name="Li H."/>
            <person name="Toshio Fujiwara R."/>
            <person name="Zhan B."/>
            <person name="Aroian R.V."/>
            <person name="Pafco B."/>
            <person name="Schwarz E.M."/>
        </authorList>
    </citation>
    <scope>NUCLEOTIDE SEQUENCE [LARGE SCALE GENOMIC DNA]</scope>
    <source>
        <strain evidence="1 2">Aroian</strain>
        <tissue evidence="1">Whole animal</tissue>
    </source>
</reference>
<dbReference type="Proteomes" id="UP001303046">
    <property type="component" value="Unassembled WGS sequence"/>
</dbReference>
<dbReference type="EMBL" id="JAVFWL010000002">
    <property type="protein sequence ID" value="KAK6736322.1"/>
    <property type="molecule type" value="Genomic_DNA"/>
</dbReference>
<gene>
    <name evidence="1" type="primary">Necator_chrII.g6958</name>
    <name evidence="1" type="ORF">RB195_019165</name>
</gene>
<sequence length="94" mass="10841">MCVVLERIVLRRLIKHRKEITHDEKAGFRGRSTIDQIFIEKKSNRNLVAVIGAGAIARPFLFNFAVDDIMRRTVKQCPVDMGLVVMWFLVQTRG</sequence>